<reference evidence="2 3" key="1">
    <citation type="journal article" date="2019" name="Nat. Plants">
        <title>Genome sequencing of Musa balbisiana reveals subgenome evolution and function divergence in polyploid bananas.</title>
        <authorList>
            <person name="Yao X."/>
        </authorList>
    </citation>
    <scope>NUCLEOTIDE SEQUENCE [LARGE SCALE GENOMIC DNA]</scope>
    <source>
        <strain evidence="3">cv. DH-PKW</strain>
        <tissue evidence="2">Leaves</tissue>
    </source>
</reference>
<sequence length="84" mass="9478">MLAIRSVLRDAMADFSILSRIRSLRSLLKFLRSSVGSDDSIRLFLRSPTIPQLRATPWEPGEFRSQPKPSSAATQAFWTSPMLI</sequence>
<evidence type="ECO:0000313" key="2">
    <source>
        <dbReference type="EMBL" id="THU46046.1"/>
    </source>
</evidence>
<dbReference type="AlphaFoldDB" id="A0A4V4H2Y1"/>
<name>A0A4V4H2Y1_MUSBA</name>
<dbReference type="STRING" id="52838.A0A4V4H2Y1"/>
<proteinExistence type="predicted"/>
<accession>A0A4V4H2Y1</accession>
<protein>
    <submittedName>
        <fullName evidence="2">Uncharacterized protein</fullName>
    </submittedName>
</protein>
<dbReference type="EMBL" id="PYDT01000010">
    <property type="protein sequence ID" value="THU46046.1"/>
    <property type="molecule type" value="Genomic_DNA"/>
</dbReference>
<feature type="region of interest" description="Disordered" evidence="1">
    <location>
        <begin position="56"/>
        <end position="84"/>
    </location>
</feature>
<organism evidence="2 3">
    <name type="scientific">Musa balbisiana</name>
    <name type="common">Banana</name>
    <dbReference type="NCBI Taxonomy" id="52838"/>
    <lineage>
        <taxon>Eukaryota</taxon>
        <taxon>Viridiplantae</taxon>
        <taxon>Streptophyta</taxon>
        <taxon>Embryophyta</taxon>
        <taxon>Tracheophyta</taxon>
        <taxon>Spermatophyta</taxon>
        <taxon>Magnoliopsida</taxon>
        <taxon>Liliopsida</taxon>
        <taxon>Zingiberales</taxon>
        <taxon>Musaceae</taxon>
        <taxon>Musa</taxon>
    </lineage>
</organism>
<gene>
    <name evidence="2" type="ORF">C4D60_Mb09t00840</name>
</gene>
<dbReference type="Proteomes" id="UP000317650">
    <property type="component" value="Chromosome 9"/>
</dbReference>
<evidence type="ECO:0000256" key="1">
    <source>
        <dbReference type="SAM" id="MobiDB-lite"/>
    </source>
</evidence>
<comment type="caution">
    <text evidence="2">The sequence shown here is derived from an EMBL/GenBank/DDBJ whole genome shotgun (WGS) entry which is preliminary data.</text>
</comment>
<keyword evidence="3" id="KW-1185">Reference proteome</keyword>
<feature type="compositionally biased region" description="Polar residues" evidence="1">
    <location>
        <begin position="67"/>
        <end position="78"/>
    </location>
</feature>
<evidence type="ECO:0000313" key="3">
    <source>
        <dbReference type="Proteomes" id="UP000317650"/>
    </source>
</evidence>